<comment type="subcellular location">
    <subcellularLocation>
        <location evidence="1 3 4">Nucleus</location>
    </subcellularLocation>
</comment>
<dbReference type="EMBL" id="KZ346100">
    <property type="protein sequence ID" value="PIO70961.1"/>
    <property type="molecule type" value="Genomic_DNA"/>
</dbReference>
<dbReference type="SUPFAM" id="SSF46689">
    <property type="entry name" value="Homeodomain-like"/>
    <property type="match status" value="1"/>
</dbReference>
<feature type="compositionally biased region" description="Basic residues" evidence="5">
    <location>
        <begin position="219"/>
        <end position="229"/>
    </location>
</feature>
<feature type="domain" description="Homeobox" evidence="6">
    <location>
        <begin position="124"/>
        <end position="175"/>
    </location>
</feature>
<dbReference type="SMART" id="SM00389">
    <property type="entry name" value="HOX"/>
    <property type="match status" value="1"/>
</dbReference>
<dbReference type="OrthoDB" id="6159439at2759"/>
<proteinExistence type="predicted"/>
<dbReference type="PROSITE" id="PS50071">
    <property type="entry name" value="HOMEOBOX_2"/>
    <property type="match status" value="1"/>
</dbReference>
<evidence type="ECO:0000313" key="8">
    <source>
        <dbReference type="Proteomes" id="UP000230423"/>
    </source>
</evidence>
<dbReference type="InterPro" id="IPR050720">
    <property type="entry name" value="Engrailed_Homeobox_TFs"/>
</dbReference>
<dbReference type="Gene3D" id="1.10.10.60">
    <property type="entry name" value="Homeodomain-like"/>
    <property type="match status" value="1"/>
</dbReference>
<evidence type="ECO:0000256" key="3">
    <source>
        <dbReference type="PROSITE-ProRule" id="PRU00108"/>
    </source>
</evidence>
<accession>A0A2G9UL20</accession>
<evidence type="ECO:0000256" key="1">
    <source>
        <dbReference type="ARBA" id="ARBA00004123"/>
    </source>
</evidence>
<dbReference type="PANTHER" id="PTHR24341">
    <property type="entry name" value="HOMEOBOX PROTEIN ENGRAILED"/>
    <property type="match status" value="1"/>
</dbReference>
<evidence type="ECO:0000259" key="6">
    <source>
        <dbReference type="PROSITE" id="PS50071"/>
    </source>
</evidence>
<keyword evidence="8" id="KW-1185">Reference proteome</keyword>
<dbReference type="InterPro" id="IPR009057">
    <property type="entry name" value="Homeodomain-like_sf"/>
</dbReference>
<keyword evidence="2 3" id="KW-0539">Nucleus</keyword>
<evidence type="ECO:0000256" key="4">
    <source>
        <dbReference type="RuleBase" id="RU000682"/>
    </source>
</evidence>
<evidence type="ECO:0000256" key="5">
    <source>
        <dbReference type="SAM" id="MobiDB-lite"/>
    </source>
</evidence>
<dbReference type="Pfam" id="PF00046">
    <property type="entry name" value="Homeodomain"/>
    <property type="match status" value="1"/>
</dbReference>
<sequence length="253" mass="29053">MCARGAERADWQRSRSVVYRTPALPVAVFVIDMHEKLKFGIDSILDPCFGRTSVEKDSSLDLKFHDQHSPSTAISPCSSFGASPPTPIIDNRALFPAWVFCTRYSDRPSSGPRSRKPRKRELSEEEKRPRTAFTPGQLDRLKKQFLDNRYLTEKRRQELAHELGLNESQIKIWFQANEDEGCEILSDELKQRSVGVRATMMDSDLNARVTPPPSDTHCGRTKISKRRQREKSTSPTRHKNHNQLGMCRRADHY</sequence>
<organism evidence="7 8">
    <name type="scientific">Teladorsagia circumcincta</name>
    <name type="common">Brown stomach worm</name>
    <name type="synonym">Ostertagia circumcincta</name>
    <dbReference type="NCBI Taxonomy" id="45464"/>
    <lineage>
        <taxon>Eukaryota</taxon>
        <taxon>Metazoa</taxon>
        <taxon>Ecdysozoa</taxon>
        <taxon>Nematoda</taxon>
        <taxon>Chromadorea</taxon>
        <taxon>Rhabditida</taxon>
        <taxon>Rhabditina</taxon>
        <taxon>Rhabditomorpha</taxon>
        <taxon>Strongyloidea</taxon>
        <taxon>Trichostrongylidae</taxon>
        <taxon>Teladorsagia</taxon>
    </lineage>
</organism>
<feature type="DNA-binding region" description="Homeobox" evidence="3">
    <location>
        <begin position="126"/>
        <end position="176"/>
    </location>
</feature>
<protein>
    <submittedName>
        <fullName evidence="7">Homeobox domain protein</fullName>
    </submittedName>
</protein>
<feature type="compositionally biased region" description="Basic and acidic residues" evidence="5">
    <location>
        <begin position="120"/>
        <end position="129"/>
    </location>
</feature>
<dbReference type="AlphaFoldDB" id="A0A2G9UL20"/>
<dbReference type="CDD" id="cd00086">
    <property type="entry name" value="homeodomain"/>
    <property type="match status" value="1"/>
</dbReference>
<dbReference type="GO" id="GO:0005634">
    <property type="term" value="C:nucleus"/>
    <property type="evidence" value="ECO:0007669"/>
    <property type="project" value="UniProtKB-SubCell"/>
</dbReference>
<dbReference type="GO" id="GO:0000978">
    <property type="term" value="F:RNA polymerase II cis-regulatory region sequence-specific DNA binding"/>
    <property type="evidence" value="ECO:0007669"/>
    <property type="project" value="TreeGrafter"/>
</dbReference>
<dbReference type="Proteomes" id="UP000230423">
    <property type="component" value="Unassembled WGS sequence"/>
</dbReference>
<name>A0A2G9UL20_TELCI</name>
<evidence type="ECO:0000313" key="7">
    <source>
        <dbReference type="EMBL" id="PIO70961.1"/>
    </source>
</evidence>
<evidence type="ECO:0000256" key="2">
    <source>
        <dbReference type="ARBA" id="ARBA00023242"/>
    </source>
</evidence>
<keyword evidence="3 4" id="KW-0371">Homeobox</keyword>
<dbReference type="PANTHER" id="PTHR24341:SF6">
    <property type="entry name" value="HOMEOBOX PROTEIN INVECTED"/>
    <property type="match status" value="1"/>
</dbReference>
<keyword evidence="3 4" id="KW-0238">DNA-binding</keyword>
<reference evidence="7 8" key="1">
    <citation type="submission" date="2015-09" db="EMBL/GenBank/DDBJ databases">
        <title>Draft genome of the parasitic nematode Teladorsagia circumcincta isolate WARC Sus (inbred).</title>
        <authorList>
            <person name="Mitreva M."/>
        </authorList>
    </citation>
    <scope>NUCLEOTIDE SEQUENCE [LARGE SCALE GENOMIC DNA]</scope>
    <source>
        <strain evidence="7 8">S</strain>
    </source>
</reference>
<dbReference type="GO" id="GO:0030182">
    <property type="term" value="P:neuron differentiation"/>
    <property type="evidence" value="ECO:0007669"/>
    <property type="project" value="TreeGrafter"/>
</dbReference>
<feature type="region of interest" description="Disordered" evidence="5">
    <location>
        <begin position="205"/>
        <end position="253"/>
    </location>
</feature>
<dbReference type="InterPro" id="IPR001356">
    <property type="entry name" value="HD"/>
</dbReference>
<dbReference type="GO" id="GO:0000981">
    <property type="term" value="F:DNA-binding transcription factor activity, RNA polymerase II-specific"/>
    <property type="evidence" value="ECO:0007669"/>
    <property type="project" value="TreeGrafter"/>
</dbReference>
<gene>
    <name evidence="7" type="ORF">TELCIR_07155</name>
</gene>
<feature type="region of interest" description="Disordered" evidence="5">
    <location>
        <begin position="106"/>
        <end position="136"/>
    </location>
</feature>